<comment type="caution">
    <text evidence="4">The sequence shown here is derived from an EMBL/GenBank/DDBJ whole genome shotgun (WGS) entry which is preliminary data.</text>
</comment>
<dbReference type="PANTHER" id="PTHR40068">
    <property type="entry name" value="TRANSCRIPTION REPRESSOR NIAR-RELATED"/>
    <property type="match status" value="1"/>
</dbReference>
<keyword evidence="1" id="KW-0479">Metal-binding</keyword>
<dbReference type="InterPro" id="IPR026043">
    <property type="entry name" value="NadR"/>
</dbReference>
<dbReference type="Pfam" id="PF08279">
    <property type="entry name" value="HTH_11"/>
    <property type="match status" value="1"/>
</dbReference>
<dbReference type="SUPFAM" id="SSF46785">
    <property type="entry name" value="Winged helix' DNA-binding domain"/>
    <property type="match status" value="1"/>
</dbReference>
<feature type="domain" description="Helix-turn-helix type 11" evidence="3">
    <location>
        <begin position="7"/>
        <end position="60"/>
    </location>
</feature>
<dbReference type="Pfam" id="PF02829">
    <property type="entry name" value="3H"/>
    <property type="match status" value="1"/>
</dbReference>
<dbReference type="InterPro" id="IPR036388">
    <property type="entry name" value="WH-like_DNA-bd_sf"/>
</dbReference>
<protein>
    <recommendedName>
        <fullName evidence="6">DNA-binding transcriptional regulator</fullName>
    </recommendedName>
</protein>
<reference evidence="4 5" key="1">
    <citation type="submission" date="2011-10" db="EMBL/GenBank/DDBJ databases">
        <title>The Genome Sequence of Fusobacterium sp. 4_1_13.</title>
        <authorList>
            <consortium name="The Broad Institute Genome Sequencing Platform"/>
            <person name="Earl A."/>
            <person name="Ward D."/>
            <person name="Feldgarden M."/>
            <person name="Gevers D."/>
            <person name="Strauss J."/>
            <person name="Ambrose C."/>
            <person name="Allen-Vercoe E."/>
            <person name="Young S.K."/>
            <person name="Zeng Q."/>
            <person name="Gargeya S."/>
            <person name="Fitzgerald M."/>
            <person name="Haas B."/>
            <person name="Abouelleil A."/>
            <person name="Alvarado L."/>
            <person name="Arachchi H.M."/>
            <person name="Berlin A."/>
            <person name="Brown A."/>
            <person name="Chapman S.B."/>
            <person name="Chen Z."/>
            <person name="Dunbar C."/>
            <person name="Freedman E."/>
            <person name="Gearin G."/>
            <person name="Goldberg J."/>
            <person name="Griggs A."/>
            <person name="Gujja S."/>
            <person name="Heiman D."/>
            <person name="Howarth C."/>
            <person name="Larson L."/>
            <person name="Lui A."/>
            <person name="MacDonald P.J."/>
            <person name="Montmayeur A."/>
            <person name="Murphy C."/>
            <person name="Neiman D."/>
            <person name="Pearson M."/>
            <person name="Priest M."/>
            <person name="Roberts A."/>
            <person name="Saif S."/>
            <person name="Shea T."/>
            <person name="Shenoy N."/>
            <person name="Sisk P."/>
            <person name="Stolte C."/>
            <person name="Sykes S."/>
            <person name="Wortman J."/>
            <person name="Nusbaum C."/>
            <person name="Birren B."/>
        </authorList>
    </citation>
    <scope>NUCLEOTIDE SEQUENCE [LARGE SCALE GENOMIC DNA]</scope>
    <source>
        <strain evidence="4 5">4_1_13</strain>
    </source>
</reference>
<evidence type="ECO:0008006" key="6">
    <source>
        <dbReference type="Google" id="ProtNLM"/>
    </source>
</evidence>
<dbReference type="PANTHER" id="PTHR40068:SF1">
    <property type="entry name" value="TRANSCRIPTION REPRESSOR NIAR-RELATED"/>
    <property type="match status" value="1"/>
</dbReference>
<evidence type="ECO:0000259" key="2">
    <source>
        <dbReference type="Pfam" id="PF02829"/>
    </source>
</evidence>
<dbReference type="HOGENOM" id="CLU_108798_0_0_0"/>
<dbReference type="InterPro" id="IPR013196">
    <property type="entry name" value="HTH_11"/>
</dbReference>
<evidence type="ECO:0000313" key="4">
    <source>
        <dbReference type="EMBL" id="EEO41252.1"/>
    </source>
</evidence>
<evidence type="ECO:0000259" key="3">
    <source>
        <dbReference type="Pfam" id="PF08279"/>
    </source>
</evidence>
<dbReference type="InterPro" id="IPR035922">
    <property type="entry name" value="3H_dom_sf"/>
</dbReference>
<feature type="binding site" evidence="1">
    <location>
        <position position="141"/>
    </location>
    <ligand>
        <name>Ni(2+)</name>
        <dbReference type="ChEBI" id="CHEBI:49786"/>
    </ligand>
</feature>
<feature type="domain" description="3H" evidence="2">
    <location>
        <begin position="70"/>
        <end position="166"/>
    </location>
</feature>
<dbReference type="AlphaFoldDB" id="A0A0M1VXQ2"/>
<evidence type="ECO:0000256" key="1">
    <source>
        <dbReference type="PIRSR" id="PIRSR037847-1"/>
    </source>
</evidence>
<organism evidence="4 5">
    <name type="scientific">Fusobacterium vincentii 4_1_13</name>
    <dbReference type="NCBI Taxonomy" id="469606"/>
    <lineage>
        <taxon>Bacteria</taxon>
        <taxon>Fusobacteriati</taxon>
        <taxon>Fusobacteriota</taxon>
        <taxon>Fusobacteriia</taxon>
        <taxon>Fusobacteriales</taxon>
        <taxon>Fusobacteriaceae</taxon>
        <taxon>Fusobacterium</taxon>
    </lineage>
</organism>
<name>A0A0M1VXQ2_FUSVC</name>
<accession>A0A0M1VXQ2</accession>
<dbReference type="InterPro" id="IPR004173">
    <property type="entry name" value="3H_domain"/>
</dbReference>
<dbReference type="GO" id="GO:0046872">
    <property type="term" value="F:metal ion binding"/>
    <property type="evidence" value="ECO:0007669"/>
    <property type="project" value="UniProtKB-KW"/>
</dbReference>
<proteinExistence type="predicted"/>
<feature type="binding site" evidence="1">
    <location>
        <position position="82"/>
    </location>
    <ligand>
        <name>Ni(2+)</name>
        <dbReference type="ChEBI" id="CHEBI:49786"/>
    </ligand>
</feature>
<dbReference type="Gene3D" id="3.30.1340.20">
    <property type="entry name" value="3H domain"/>
    <property type="match status" value="1"/>
</dbReference>
<dbReference type="Gene3D" id="1.10.10.10">
    <property type="entry name" value="Winged helix-like DNA-binding domain superfamily/Winged helix DNA-binding domain"/>
    <property type="match status" value="1"/>
</dbReference>
<dbReference type="SUPFAM" id="SSF75500">
    <property type="entry name" value="Putative transcriptional regulator TM1602, C-terminal domain"/>
    <property type="match status" value="1"/>
</dbReference>
<dbReference type="eggNOG" id="COG1827">
    <property type="taxonomic scope" value="Bacteria"/>
</dbReference>
<dbReference type="Proteomes" id="UP000004925">
    <property type="component" value="Unassembled WGS sequence"/>
</dbReference>
<gene>
    <name evidence="4" type="ORF">FSCG_01965</name>
</gene>
<dbReference type="RefSeq" id="WP_008803614.1">
    <property type="nucleotide sequence ID" value="NZ_KQ235736.1"/>
</dbReference>
<dbReference type="PIRSF" id="PIRSF037847">
    <property type="entry name" value="NiaR"/>
    <property type="match status" value="1"/>
</dbReference>
<feature type="binding site" evidence="1">
    <location>
        <position position="143"/>
    </location>
    <ligand>
        <name>Ni(2+)</name>
        <dbReference type="ChEBI" id="CHEBI:49786"/>
    </ligand>
</feature>
<dbReference type="EMBL" id="ACDE02000015">
    <property type="protein sequence ID" value="EEO41252.1"/>
    <property type="molecule type" value="Genomic_DNA"/>
</dbReference>
<sequence length="169" mass="19466">MIEREEREKKILEILRNSETLVSGTYLAEFFDISRQVIVQDIAILKAKNIDIISTNRGYRLLSKGIKKVVKVKHDDSEIRKELNAIVDLGASVEDVFVIHKTYGKIRVKLDIKSRRDVDLLVENINSKLSKPLKNLTDNCHYHTIIAENENILNEVEDKLKELGILVEE</sequence>
<feature type="binding site" evidence="1">
    <location>
        <position position="74"/>
    </location>
    <ligand>
        <name>Ni(2+)</name>
        <dbReference type="ChEBI" id="CHEBI:49786"/>
    </ligand>
</feature>
<evidence type="ECO:0000313" key="5">
    <source>
        <dbReference type="Proteomes" id="UP000004925"/>
    </source>
</evidence>
<keyword evidence="1" id="KW-0533">Nickel</keyword>
<dbReference type="InterPro" id="IPR036390">
    <property type="entry name" value="WH_DNA-bd_sf"/>
</dbReference>